<sequence length="52" mass="5784">MCQLHLSGFYFARSATLKPDDHERTLNITKEPPNTSGPVCMAALYRFKVAGV</sequence>
<accession>A0A0F5I7F5</accession>
<dbReference type="AlphaFoldDB" id="A0A0F5I7F5"/>
<comment type="caution">
    <text evidence="1">The sequence shown here is derived from an EMBL/GenBank/DDBJ whole genome shotgun (WGS) entry which is preliminary data.</text>
</comment>
<proteinExistence type="predicted"/>
<keyword evidence="2" id="KW-1185">Reference proteome</keyword>
<dbReference type="Proteomes" id="UP000031563">
    <property type="component" value="Unassembled WGS sequence"/>
</dbReference>
<gene>
    <name evidence="1" type="ORF">QY95_00922</name>
</gene>
<evidence type="ECO:0000313" key="2">
    <source>
        <dbReference type="Proteomes" id="UP000031563"/>
    </source>
</evidence>
<organism evidence="1 2">
    <name type="scientific">Bacillus thermotolerans</name>
    <name type="common">Quasibacillus thermotolerans</name>
    <dbReference type="NCBI Taxonomy" id="1221996"/>
    <lineage>
        <taxon>Bacteria</taxon>
        <taxon>Bacillati</taxon>
        <taxon>Bacillota</taxon>
        <taxon>Bacilli</taxon>
        <taxon>Bacillales</taxon>
        <taxon>Bacillaceae</taxon>
        <taxon>Bacillus</taxon>
    </lineage>
</organism>
<reference evidence="1" key="1">
    <citation type="submission" date="2015-02" db="EMBL/GenBank/DDBJ databases">
        <title>Genome Assembly of Bacillaceae bacterium MTCC 8252.</title>
        <authorList>
            <person name="Verma A."/>
            <person name="Khatri I."/>
            <person name="Mual P."/>
            <person name="Subramanian S."/>
            <person name="Krishnamurthi S."/>
        </authorList>
    </citation>
    <scope>NUCLEOTIDE SEQUENCE [LARGE SCALE GENOMIC DNA]</scope>
    <source>
        <strain evidence="1">MTCC 8252</strain>
    </source>
</reference>
<name>A0A0F5I7F5_BACTR</name>
<evidence type="ECO:0000313" key="1">
    <source>
        <dbReference type="EMBL" id="KKB41215.1"/>
    </source>
</evidence>
<protein>
    <submittedName>
        <fullName evidence="1">Uncharacterized protein</fullName>
    </submittedName>
</protein>
<dbReference type="EMBL" id="JWIR02000024">
    <property type="protein sequence ID" value="KKB41215.1"/>
    <property type="molecule type" value="Genomic_DNA"/>
</dbReference>